<dbReference type="OrthoDB" id="410104at2759"/>
<dbReference type="EMBL" id="UZAH01028484">
    <property type="protein sequence ID" value="VDP00474.1"/>
    <property type="molecule type" value="Genomic_DNA"/>
</dbReference>
<dbReference type="WBParaSite" id="HPBE_0001468801-mRNA-1">
    <property type="protein sequence ID" value="HPBE_0001468801-mRNA-1"/>
    <property type="gene ID" value="HPBE_0001468801"/>
</dbReference>
<sequence>MVLVVVQQPESGEVGRDVGDDLPVVVSLTLHLFTLYKKGDICNHRLTYLLSVVCKLFTRVILNRISRKLDEGQPCEQSEFRREFSTIEHTHTRTMLIEVSREYKLPLCLTFINLKKALGSVETKKWRPGY</sequence>
<gene>
    <name evidence="1" type="ORF">HPBE_LOCUS14689</name>
</gene>
<evidence type="ECO:0000313" key="1">
    <source>
        <dbReference type="EMBL" id="VDP00474.1"/>
    </source>
</evidence>
<evidence type="ECO:0000313" key="2">
    <source>
        <dbReference type="Proteomes" id="UP000050761"/>
    </source>
</evidence>
<dbReference type="AlphaFoldDB" id="A0A183G0Q2"/>
<accession>A0A183G0Q2</accession>
<reference evidence="3" key="2">
    <citation type="submission" date="2019-09" db="UniProtKB">
        <authorList>
            <consortium name="WormBaseParasite"/>
        </authorList>
    </citation>
    <scope>IDENTIFICATION</scope>
</reference>
<protein>
    <submittedName>
        <fullName evidence="3">Reverse transcriptase domain-containing protein</fullName>
    </submittedName>
</protein>
<organism evidence="2 3">
    <name type="scientific">Heligmosomoides polygyrus</name>
    <name type="common">Parasitic roundworm</name>
    <dbReference type="NCBI Taxonomy" id="6339"/>
    <lineage>
        <taxon>Eukaryota</taxon>
        <taxon>Metazoa</taxon>
        <taxon>Ecdysozoa</taxon>
        <taxon>Nematoda</taxon>
        <taxon>Chromadorea</taxon>
        <taxon>Rhabditida</taxon>
        <taxon>Rhabditina</taxon>
        <taxon>Rhabditomorpha</taxon>
        <taxon>Strongyloidea</taxon>
        <taxon>Heligmosomidae</taxon>
        <taxon>Heligmosomoides</taxon>
    </lineage>
</organism>
<name>A0A183G0Q2_HELPZ</name>
<keyword evidence="2" id="KW-1185">Reference proteome</keyword>
<reference evidence="1 2" key="1">
    <citation type="submission" date="2018-11" db="EMBL/GenBank/DDBJ databases">
        <authorList>
            <consortium name="Pathogen Informatics"/>
        </authorList>
    </citation>
    <scope>NUCLEOTIDE SEQUENCE [LARGE SCALE GENOMIC DNA]</scope>
</reference>
<dbReference type="Proteomes" id="UP000050761">
    <property type="component" value="Unassembled WGS sequence"/>
</dbReference>
<accession>A0A3P8B6W2</accession>
<evidence type="ECO:0000313" key="3">
    <source>
        <dbReference type="WBParaSite" id="HPBE_0001468801-mRNA-1"/>
    </source>
</evidence>
<proteinExistence type="predicted"/>